<feature type="binding site" evidence="9">
    <location>
        <begin position="41"/>
        <end position="42"/>
    </location>
    <ligand>
        <name>substrate</name>
    </ligand>
</feature>
<dbReference type="EC" id="2.7.2.8" evidence="9"/>
<dbReference type="OrthoDB" id="9803155at2"/>
<evidence type="ECO:0000256" key="1">
    <source>
        <dbReference type="ARBA" id="ARBA00004828"/>
    </source>
</evidence>
<keyword evidence="6 9" id="KW-0418">Kinase</keyword>
<keyword evidence="9" id="KW-0963">Cytoplasm</keyword>
<evidence type="ECO:0000256" key="3">
    <source>
        <dbReference type="ARBA" id="ARBA00022605"/>
    </source>
</evidence>
<sequence length="256" mass="27210">MQDILNILKIGGKLLADEDQLLEMLRVFTAMEGHKILVHGGGNRANELIKELGIEPKMINGRRITDAATLEIVTMVYAGLINKGLVARLQAMQCPAIGLSGADGNTILAHKRIVKDIDYGFAGDIDAVGVDTFKHLVSGGLVPVCCAITHDGKGQLLNTNADTIASRLAVALAPHYRVHLQYSFERPGVLKDPSNDNSVISRLDRASYLQYKADGIITDGMIPKLDNAFAGLDAGVSEIVIGNPAAMAAGKATVIS</sequence>
<dbReference type="GO" id="GO:0005524">
    <property type="term" value="F:ATP binding"/>
    <property type="evidence" value="ECO:0007669"/>
    <property type="project" value="UniProtKB-UniRule"/>
</dbReference>
<comment type="caution">
    <text evidence="11">The sequence shown here is derived from an EMBL/GenBank/DDBJ whole genome shotgun (WGS) entry which is preliminary data.</text>
</comment>
<keyword evidence="2 9" id="KW-0055">Arginine biosynthesis</keyword>
<dbReference type="RefSeq" id="WP_099150748.1">
    <property type="nucleotide sequence ID" value="NZ_PDUD01000020.1"/>
</dbReference>
<feature type="binding site" evidence="9">
    <location>
        <position position="63"/>
    </location>
    <ligand>
        <name>substrate</name>
    </ligand>
</feature>
<dbReference type="CDD" id="cd04238">
    <property type="entry name" value="AAK_NAGK-like"/>
    <property type="match status" value="1"/>
</dbReference>
<comment type="catalytic activity">
    <reaction evidence="8 9">
        <text>N-acetyl-L-glutamate + ATP = N-acetyl-L-glutamyl 5-phosphate + ADP</text>
        <dbReference type="Rhea" id="RHEA:14629"/>
        <dbReference type="ChEBI" id="CHEBI:30616"/>
        <dbReference type="ChEBI" id="CHEBI:44337"/>
        <dbReference type="ChEBI" id="CHEBI:57936"/>
        <dbReference type="ChEBI" id="CHEBI:456216"/>
        <dbReference type="EC" id="2.7.2.8"/>
    </reaction>
</comment>
<dbReference type="AlphaFoldDB" id="A0A2D0NB97"/>
<dbReference type="NCBIfam" id="TIGR00761">
    <property type="entry name" value="argB"/>
    <property type="match status" value="1"/>
</dbReference>
<feature type="site" description="Transition state stabilizer" evidence="9">
    <location>
        <position position="224"/>
    </location>
</feature>
<name>A0A2D0NB97_FLAN2</name>
<proteinExistence type="inferred from homology"/>
<comment type="pathway">
    <text evidence="1 9">Amino-acid biosynthesis; L-arginine biosynthesis; N(2)-acetyl-L-ornithine from L-glutamate: step 2/4.</text>
</comment>
<evidence type="ECO:0000259" key="10">
    <source>
        <dbReference type="Pfam" id="PF00696"/>
    </source>
</evidence>
<feature type="domain" description="Aspartate/glutamate/uridylate kinase" evidence="10">
    <location>
        <begin position="7"/>
        <end position="243"/>
    </location>
</feature>
<dbReference type="PANTHER" id="PTHR23342">
    <property type="entry name" value="N-ACETYLGLUTAMATE SYNTHASE"/>
    <property type="match status" value="1"/>
</dbReference>
<protein>
    <recommendedName>
        <fullName evidence="9">Acetylglutamate kinase</fullName>
        <ecNumber evidence="9">2.7.2.8</ecNumber>
    </recommendedName>
    <alternativeName>
        <fullName evidence="9">N-acetyl-L-glutamate 5-phosphotransferase</fullName>
    </alternativeName>
    <alternativeName>
        <fullName evidence="9">NAG kinase</fullName>
        <shortName evidence="9">NAGK</shortName>
    </alternativeName>
</protein>
<dbReference type="Gene3D" id="3.40.1160.10">
    <property type="entry name" value="Acetylglutamate kinase-like"/>
    <property type="match status" value="1"/>
</dbReference>
<dbReference type="UniPathway" id="UPA00068">
    <property type="reaction ID" value="UER00107"/>
</dbReference>
<accession>A0A2D0NB97</accession>
<evidence type="ECO:0000313" key="12">
    <source>
        <dbReference type="Proteomes" id="UP000223913"/>
    </source>
</evidence>
<comment type="similarity">
    <text evidence="9">Belongs to the acetylglutamate kinase family. ArgB subfamily.</text>
</comment>
<dbReference type="InterPro" id="IPR004662">
    <property type="entry name" value="AcgluKinase_fam"/>
</dbReference>
<dbReference type="HAMAP" id="MF_00082">
    <property type="entry name" value="ArgB"/>
    <property type="match status" value="1"/>
</dbReference>
<dbReference type="Proteomes" id="UP000223913">
    <property type="component" value="Unassembled WGS sequence"/>
</dbReference>
<dbReference type="GO" id="GO:0005737">
    <property type="term" value="C:cytoplasm"/>
    <property type="evidence" value="ECO:0007669"/>
    <property type="project" value="UniProtKB-SubCell"/>
</dbReference>
<evidence type="ECO:0000313" key="11">
    <source>
        <dbReference type="EMBL" id="PHN05658.1"/>
    </source>
</evidence>
<evidence type="ECO:0000256" key="2">
    <source>
        <dbReference type="ARBA" id="ARBA00022571"/>
    </source>
</evidence>
<evidence type="ECO:0000256" key="5">
    <source>
        <dbReference type="ARBA" id="ARBA00022741"/>
    </source>
</evidence>
<dbReference type="EMBL" id="PDUD01000020">
    <property type="protein sequence ID" value="PHN05658.1"/>
    <property type="molecule type" value="Genomic_DNA"/>
</dbReference>
<keyword evidence="4 9" id="KW-0808">Transferase</keyword>
<keyword evidence="3 9" id="KW-0028">Amino-acid biosynthesis</keyword>
<evidence type="ECO:0000256" key="6">
    <source>
        <dbReference type="ARBA" id="ARBA00022777"/>
    </source>
</evidence>
<gene>
    <name evidence="9 11" type="primary">argB</name>
    <name evidence="11" type="ORF">CRP01_14340</name>
</gene>
<evidence type="ECO:0000256" key="4">
    <source>
        <dbReference type="ARBA" id="ARBA00022679"/>
    </source>
</evidence>
<dbReference type="PIRSF" id="PIRSF000728">
    <property type="entry name" value="NAGK"/>
    <property type="match status" value="1"/>
</dbReference>
<comment type="function">
    <text evidence="9">Catalyzes the ATP-dependent phosphorylation of N-acetyl-L-glutamate.</text>
</comment>
<keyword evidence="7 9" id="KW-0067">ATP-binding</keyword>
<feature type="site" description="Transition state stabilizer" evidence="9">
    <location>
        <position position="9"/>
    </location>
</feature>
<keyword evidence="12" id="KW-1185">Reference proteome</keyword>
<organism evidence="11 12">
    <name type="scientific">Flavilitoribacter nigricans (strain ATCC 23147 / DSM 23189 / NBRC 102662 / NCIMB 1420 / SS-2)</name>
    <name type="common">Lewinella nigricans</name>
    <dbReference type="NCBI Taxonomy" id="1122177"/>
    <lineage>
        <taxon>Bacteria</taxon>
        <taxon>Pseudomonadati</taxon>
        <taxon>Bacteroidota</taxon>
        <taxon>Saprospiria</taxon>
        <taxon>Saprospirales</taxon>
        <taxon>Lewinellaceae</taxon>
        <taxon>Flavilitoribacter</taxon>
    </lineage>
</organism>
<dbReference type="GO" id="GO:0003991">
    <property type="term" value="F:acetylglutamate kinase activity"/>
    <property type="evidence" value="ECO:0007669"/>
    <property type="project" value="UniProtKB-UniRule"/>
</dbReference>
<dbReference type="Pfam" id="PF00696">
    <property type="entry name" value="AA_kinase"/>
    <property type="match status" value="1"/>
</dbReference>
<keyword evidence="5 9" id="KW-0547">Nucleotide-binding</keyword>
<dbReference type="InterPro" id="IPR001048">
    <property type="entry name" value="Asp/Glu/Uridylate_kinase"/>
</dbReference>
<dbReference type="InterPro" id="IPR036393">
    <property type="entry name" value="AceGlu_kinase-like_sf"/>
</dbReference>
<dbReference type="GO" id="GO:0042450">
    <property type="term" value="P:L-arginine biosynthetic process via ornithine"/>
    <property type="evidence" value="ECO:0007669"/>
    <property type="project" value="UniProtKB-UniRule"/>
</dbReference>
<evidence type="ECO:0000256" key="7">
    <source>
        <dbReference type="ARBA" id="ARBA00022840"/>
    </source>
</evidence>
<evidence type="ECO:0000256" key="9">
    <source>
        <dbReference type="HAMAP-Rule" id="MF_00082"/>
    </source>
</evidence>
<dbReference type="InterPro" id="IPR037528">
    <property type="entry name" value="ArgB"/>
</dbReference>
<reference evidence="11 12" key="1">
    <citation type="submission" date="2017-10" db="EMBL/GenBank/DDBJ databases">
        <title>The draft genome sequence of Lewinella nigricans NBRC 102662.</title>
        <authorList>
            <person name="Wang K."/>
        </authorList>
    </citation>
    <scope>NUCLEOTIDE SEQUENCE [LARGE SCALE GENOMIC DNA]</scope>
    <source>
        <strain evidence="11 12">NBRC 102662</strain>
    </source>
</reference>
<feature type="binding site" evidence="9">
    <location>
        <position position="158"/>
    </location>
    <ligand>
        <name>substrate</name>
    </ligand>
</feature>
<dbReference type="SUPFAM" id="SSF53633">
    <property type="entry name" value="Carbamate kinase-like"/>
    <property type="match status" value="1"/>
</dbReference>
<dbReference type="PANTHER" id="PTHR23342:SF0">
    <property type="entry name" value="N-ACETYLGLUTAMATE SYNTHASE, MITOCHONDRIAL"/>
    <property type="match status" value="1"/>
</dbReference>
<comment type="subcellular location">
    <subcellularLocation>
        <location evidence="9">Cytoplasm</location>
    </subcellularLocation>
</comment>
<evidence type="ECO:0000256" key="8">
    <source>
        <dbReference type="ARBA" id="ARBA00048141"/>
    </source>
</evidence>